<evidence type="ECO:0000313" key="2">
    <source>
        <dbReference type="Proteomes" id="UP000287519"/>
    </source>
</evidence>
<gene>
    <name evidence="1" type="ORF">Rhow_005050</name>
</gene>
<organism evidence="1 2">
    <name type="scientific">Rhodococcus wratislaviensis</name>
    <name type="common">Tsukamurella wratislaviensis</name>
    <dbReference type="NCBI Taxonomy" id="44752"/>
    <lineage>
        <taxon>Bacteria</taxon>
        <taxon>Bacillati</taxon>
        <taxon>Actinomycetota</taxon>
        <taxon>Actinomycetes</taxon>
        <taxon>Mycobacteriales</taxon>
        <taxon>Nocardiaceae</taxon>
        <taxon>Rhodococcus</taxon>
    </lineage>
</organism>
<dbReference type="EMBL" id="BHYM01000043">
    <property type="protein sequence ID" value="GCE41391.1"/>
    <property type="molecule type" value="Genomic_DNA"/>
</dbReference>
<reference evidence="1 2" key="1">
    <citation type="submission" date="2018-11" db="EMBL/GenBank/DDBJ databases">
        <title>Microbial catabolism of amino acid.</title>
        <authorList>
            <person name="Hibi M."/>
            <person name="Ogawa J."/>
        </authorList>
    </citation>
    <scope>NUCLEOTIDE SEQUENCE [LARGE SCALE GENOMIC DNA]</scope>
    <source>
        <strain evidence="1 2">C31-06</strain>
    </source>
</reference>
<protein>
    <submittedName>
        <fullName evidence="1">Uncharacterized protein</fullName>
    </submittedName>
</protein>
<dbReference type="Proteomes" id="UP000287519">
    <property type="component" value="Unassembled WGS sequence"/>
</dbReference>
<evidence type="ECO:0000313" key="1">
    <source>
        <dbReference type="EMBL" id="GCE41391.1"/>
    </source>
</evidence>
<sequence>MLLFAVLAAWVLRPTPTSTVRLEVLTSFRWIGLGMPRPDSRVRRFVKIAVGCLIVPAVLRFLSLTALIGDALYMVLAHYTRSLWPARMPHGDGLIFWLLIHMSPV</sequence>
<accession>A0A402CCS7</accession>
<proteinExistence type="predicted"/>
<dbReference type="AlphaFoldDB" id="A0A402CCS7"/>
<name>A0A402CCS7_RHOWR</name>
<comment type="caution">
    <text evidence="1">The sequence shown here is derived from an EMBL/GenBank/DDBJ whole genome shotgun (WGS) entry which is preliminary data.</text>
</comment>
<keyword evidence="2" id="KW-1185">Reference proteome</keyword>